<gene>
    <name evidence="4" type="ORF">SAMN05421743_104287</name>
</gene>
<protein>
    <submittedName>
        <fullName evidence="4">Two-component system, CitB family, response regulator DctR</fullName>
    </submittedName>
</protein>
<dbReference type="Gene3D" id="3.40.50.2300">
    <property type="match status" value="1"/>
</dbReference>
<dbReference type="RefSeq" id="WP_093043951.1">
    <property type="nucleotide sequence ID" value="NZ_FNQR01000004.1"/>
</dbReference>
<dbReference type="InterPro" id="IPR011006">
    <property type="entry name" value="CheY-like_superfamily"/>
</dbReference>
<feature type="domain" description="Response regulatory" evidence="3">
    <location>
        <begin position="1"/>
        <end position="115"/>
    </location>
</feature>
<name>A0A1H4B2B8_9BACI</name>
<dbReference type="AlphaFoldDB" id="A0A1H4B2B8"/>
<dbReference type="InterPro" id="IPR001789">
    <property type="entry name" value="Sig_transdc_resp-reg_receiver"/>
</dbReference>
<organism evidence="4 5">
    <name type="scientific">Thalassobacillus cyri</name>
    <dbReference type="NCBI Taxonomy" id="571932"/>
    <lineage>
        <taxon>Bacteria</taxon>
        <taxon>Bacillati</taxon>
        <taxon>Bacillota</taxon>
        <taxon>Bacilli</taxon>
        <taxon>Bacillales</taxon>
        <taxon>Bacillaceae</taxon>
        <taxon>Thalassobacillus</taxon>
    </lineage>
</organism>
<keyword evidence="1" id="KW-0902">Two-component regulatory system</keyword>
<evidence type="ECO:0000313" key="4">
    <source>
        <dbReference type="EMBL" id="SEA42280.1"/>
    </source>
</evidence>
<dbReference type="PANTHER" id="PTHR45526:SF1">
    <property type="entry name" value="TRANSCRIPTIONAL REGULATORY PROTEIN DCUR-RELATED"/>
    <property type="match status" value="1"/>
</dbReference>
<dbReference type="InterPro" id="IPR036388">
    <property type="entry name" value="WH-like_DNA-bd_sf"/>
</dbReference>
<dbReference type="InterPro" id="IPR051271">
    <property type="entry name" value="2C-system_Tx_regulators"/>
</dbReference>
<dbReference type="CDD" id="cd00156">
    <property type="entry name" value="REC"/>
    <property type="match status" value="1"/>
</dbReference>
<dbReference type="STRING" id="571932.SAMN05421743_104287"/>
<keyword evidence="2" id="KW-0597">Phosphoprotein</keyword>
<dbReference type="InterPro" id="IPR036390">
    <property type="entry name" value="WH_DNA-bd_sf"/>
</dbReference>
<dbReference type="SUPFAM" id="SSF46785">
    <property type="entry name" value="Winged helix' DNA-binding domain"/>
    <property type="match status" value="1"/>
</dbReference>
<dbReference type="Pfam" id="PF00072">
    <property type="entry name" value="Response_reg"/>
    <property type="match status" value="1"/>
</dbReference>
<dbReference type="Proteomes" id="UP000198584">
    <property type="component" value="Unassembled WGS sequence"/>
</dbReference>
<dbReference type="GO" id="GO:0000156">
    <property type="term" value="F:phosphorelay response regulator activity"/>
    <property type="evidence" value="ECO:0007669"/>
    <property type="project" value="TreeGrafter"/>
</dbReference>
<sequence>MILIIDDNEDIRFTLKEICEFCEWPSIEASNGKEGIALFRKLDPDLVLVDFHMPEWDGLKTVKAIRNENKHIPIIVLTVDDRQDIANSFLEAGATDFAMKPIKAPDLISRIKLNMKFAKLSNTDQDIYVDKGINKETRKSIKHFLYNQKQPVTINDIQAQLPIAYQTVHRYLHHMVEKGEIEVVSDYGSRGRPKNKYQLL</sequence>
<accession>A0A1H4B2B8</accession>
<dbReference type="Gene3D" id="1.10.10.10">
    <property type="entry name" value="Winged helix-like DNA-binding domain superfamily/Winged helix DNA-binding domain"/>
    <property type="match status" value="1"/>
</dbReference>
<evidence type="ECO:0000259" key="3">
    <source>
        <dbReference type="PROSITE" id="PS50110"/>
    </source>
</evidence>
<keyword evidence="5" id="KW-1185">Reference proteome</keyword>
<evidence type="ECO:0000256" key="1">
    <source>
        <dbReference type="ARBA" id="ARBA00023012"/>
    </source>
</evidence>
<reference evidence="4 5" key="1">
    <citation type="submission" date="2016-10" db="EMBL/GenBank/DDBJ databases">
        <authorList>
            <person name="de Groot N.N."/>
        </authorList>
    </citation>
    <scope>NUCLEOTIDE SEQUENCE [LARGE SCALE GENOMIC DNA]</scope>
    <source>
        <strain evidence="4 5">CCM7597</strain>
    </source>
</reference>
<proteinExistence type="predicted"/>
<dbReference type="PANTHER" id="PTHR45526">
    <property type="entry name" value="TRANSCRIPTIONAL REGULATORY PROTEIN DPIA"/>
    <property type="match status" value="1"/>
</dbReference>
<dbReference type="SMART" id="SM00448">
    <property type="entry name" value="REC"/>
    <property type="match status" value="1"/>
</dbReference>
<dbReference type="PROSITE" id="PS50110">
    <property type="entry name" value="RESPONSE_REGULATORY"/>
    <property type="match status" value="1"/>
</dbReference>
<feature type="modified residue" description="4-aspartylphosphate" evidence="2">
    <location>
        <position position="50"/>
    </location>
</feature>
<dbReference type="OrthoDB" id="9759232at2"/>
<dbReference type="EMBL" id="FNQR01000004">
    <property type="protein sequence ID" value="SEA42280.1"/>
    <property type="molecule type" value="Genomic_DNA"/>
</dbReference>
<evidence type="ECO:0000313" key="5">
    <source>
        <dbReference type="Proteomes" id="UP000198584"/>
    </source>
</evidence>
<dbReference type="SUPFAM" id="SSF52172">
    <property type="entry name" value="CheY-like"/>
    <property type="match status" value="1"/>
</dbReference>
<evidence type="ECO:0000256" key="2">
    <source>
        <dbReference type="PROSITE-ProRule" id="PRU00169"/>
    </source>
</evidence>